<gene>
    <name evidence="2" type="ordered locus">CLM_2299</name>
</gene>
<dbReference type="Proteomes" id="UP000001374">
    <property type="component" value="Chromosome"/>
</dbReference>
<dbReference type="AlphaFoldDB" id="C1FPY2"/>
<feature type="domain" description="Anti-bacteriophage protein A/HamA C-terminal" evidence="1">
    <location>
        <begin position="17"/>
        <end position="298"/>
    </location>
</feature>
<protein>
    <recommendedName>
        <fullName evidence="1">Anti-bacteriophage protein A/HamA C-terminal domain-containing protein</fullName>
    </recommendedName>
</protein>
<dbReference type="InterPro" id="IPR014976">
    <property type="entry name" value="AbpA_HamA_C"/>
</dbReference>
<dbReference type="KEGG" id="cby:CLM_2299"/>
<reference evidence="2 3" key="1">
    <citation type="submission" date="2008-10" db="EMBL/GenBank/DDBJ databases">
        <title>Genome sequence of Clostridium botulinum A2 Kyoto.</title>
        <authorList>
            <person name="Shrivastava S."/>
            <person name="Brinkac L.M."/>
            <person name="Brown J.L."/>
            <person name="Bruce D."/>
            <person name="Detter C.C."/>
            <person name="Johnson E.A."/>
            <person name="Munk C.A."/>
            <person name="Smith L.A."/>
            <person name="Smith T.J."/>
            <person name="Sutton G."/>
            <person name="Brettin T.S."/>
        </authorList>
    </citation>
    <scope>NUCLEOTIDE SEQUENCE [LARGE SCALE GENOMIC DNA]</scope>
    <source>
        <strain evidence="3">Kyoto / Type A2</strain>
    </source>
</reference>
<sequence>MEFPQHKVPESFQNIFYHLIQNEEININDGIINLFCMKIHNKSFDTSSLVDELSDSIVSYCLSQTDYDEFYQKHNIGKMYRQAASLFRDYASNKGELGEIILYSFLESHLNAPKIISKMKLKTSTNDYVKRADGIHMLKLDDENYELILGESKMYESLNDGIKDAFNSIHELKTRTTNNIDDEINLISTNISSEFAKENYELIKKIIKPSKNEDYEYDVSFGVFVGFEMKIKKILDSNPSQIDFKKQIKEKAQQDVLNKIDTIRQQIINLKLGDHNFYIYFIPFFDIDKTRKDIIKQLTQ</sequence>
<evidence type="ECO:0000259" key="1">
    <source>
        <dbReference type="Pfam" id="PF08878"/>
    </source>
</evidence>
<dbReference type="eggNOG" id="ENOG502ZA3J">
    <property type="taxonomic scope" value="Bacteria"/>
</dbReference>
<dbReference type="HOGENOM" id="CLU_079361_0_0_9"/>
<evidence type="ECO:0000313" key="2">
    <source>
        <dbReference type="EMBL" id="ACO84210.1"/>
    </source>
</evidence>
<dbReference type="EMBL" id="CP001581">
    <property type="protein sequence ID" value="ACO84210.1"/>
    <property type="molecule type" value="Genomic_DNA"/>
</dbReference>
<proteinExistence type="predicted"/>
<dbReference type="Pfam" id="PF08878">
    <property type="entry name" value="HamA"/>
    <property type="match status" value="1"/>
</dbReference>
<organism evidence="2 3">
    <name type="scientific">Clostridium botulinum (strain Kyoto / Type A2)</name>
    <dbReference type="NCBI Taxonomy" id="536232"/>
    <lineage>
        <taxon>Bacteria</taxon>
        <taxon>Bacillati</taxon>
        <taxon>Bacillota</taxon>
        <taxon>Clostridia</taxon>
        <taxon>Eubacteriales</taxon>
        <taxon>Clostridiaceae</taxon>
        <taxon>Clostridium</taxon>
    </lineage>
</organism>
<dbReference type="RefSeq" id="WP_012704101.1">
    <property type="nucleotide sequence ID" value="NC_012563.1"/>
</dbReference>
<name>C1FPY2_CLOBJ</name>
<accession>C1FPY2</accession>
<evidence type="ECO:0000313" key="3">
    <source>
        <dbReference type="Proteomes" id="UP000001374"/>
    </source>
</evidence>